<reference evidence="3" key="1">
    <citation type="journal article" date="2023" name="Commun. Biol.">
        <title>Genome analysis of Parmales, the sister group of diatoms, reveals the evolutionary specialization of diatoms from phago-mixotrophs to photoautotrophs.</title>
        <authorList>
            <person name="Ban H."/>
            <person name="Sato S."/>
            <person name="Yoshikawa S."/>
            <person name="Yamada K."/>
            <person name="Nakamura Y."/>
            <person name="Ichinomiya M."/>
            <person name="Sato N."/>
            <person name="Blanc-Mathieu R."/>
            <person name="Endo H."/>
            <person name="Kuwata A."/>
            <person name="Ogata H."/>
        </authorList>
    </citation>
    <scope>NUCLEOTIDE SEQUENCE [LARGE SCALE GENOMIC DNA]</scope>
</reference>
<sequence length="193" mass="21649">MPAPVHKKKNVAKHVLKAQEKKLALAAERKASGEDVGEGVQEVLQVSKKRAKKSANKHVKAPSDASNYLVLWDLKAKGTEGHGWKFNKNTQSWLLRHMYNDEKVGKVAFKLLLAYMGGLPSKAKDGKVAEAATLVKDYKEWEKSNVEGEEEKEGGEDLRYDGSNWEAIGGKQKRKVYKRARQVYQLGEDKEGK</sequence>
<comment type="caution">
    <text evidence="2">The sequence shown here is derived from an EMBL/GenBank/DDBJ whole genome shotgun (WGS) entry which is preliminary data.</text>
</comment>
<evidence type="ECO:0000313" key="2">
    <source>
        <dbReference type="EMBL" id="GMI44442.1"/>
    </source>
</evidence>
<dbReference type="Proteomes" id="UP001165065">
    <property type="component" value="Unassembled WGS sequence"/>
</dbReference>
<proteinExistence type="predicted"/>
<name>A0A9W7LCB2_9STRA</name>
<protein>
    <recommendedName>
        <fullName evidence="1">WKF domain-containing protein</fullName>
    </recommendedName>
</protein>
<dbReference type="EMBL" id="BRYA01000216">
    <property type="protein sequence ID" value="GMI44442.1"/>
    <property type="molecule type" value="Genomic_DNA"/>
</dbReference>
<feature type="domain" description="WKF" evidence="1">
    <location>
        <begin position="68"/>
        <end position="131"/>
    </location>
</feature>
<accession>A0A9W7LCB2</accession>
<keyword evidence="3" id="KW-1185">Reference proteome</keyword>
<gene>
    <name evidence="2" type="ORF">TrCOL_g5600</name>
</gene>
<dbReference type="PANTHER" id="PTHR22306:SF2">
    <property type="entry name" value="CHROMOSOME 7 OPEN READING FRAME 50"/>
    <property type="match status" value="1"/>
</dbReference>
<dbReference type="AlphaFoldDB" id="A0A9W7LCB2"/>
<evidence type="ECO:0000259" key="1">
    <source>
        <dbReference type="Pfam" id="PF10180"/>
    </source>
</evidence>
<dbReference type="InterPro" id="IPR019327">
    <property type="entry name" value="WKF"/>
</dbReference>
<evidence type="ECO:0000313" key="3">
    <source>
        <dbReference type="Proteomes" id="UP001165065"/>
    </source>
</evidence>
<dbReference type="OrthoDB" id="10261563at2759"/>
<dbReference type="Pfam" id="PF10180">
    <property type="entry name" value="WKF"/>
    <property type="match status" value="1"/>
</dbReference>
<organism evidence="2 3">
    <name type="scientific">Triparma columacea</name>
    <dbReference type="NCBI Taxonomy" id="722753"/>
    <lineage>
        <taxon>Eukaryota</taxon>
        <taxon>Sar</taxon>
        <taxon>Stramenopiles</taxon>
        <taxon>Ochrophyta</taxon>
        <taxon>Bolidophyceae</taxon>
        <taxon>Parmales</taxon>
        <taxon>Triparmaceae</taxon>
        <taxon>Triparma</taxon>
    </lineage>
</organism>
<dbReference type="PANTHER" id="PTHR22306">
    <property type="entry name" value="CHROMOSOME 7 OPEN READING FRAME 50"/>
    <property type="match status" value="1"/>
</dbReference>